<dbReference type="EMBL" id="QNBC01000061">
    <property type="protein sequence ID" value="RKX65976.1"/>
    <property type="molecule type" value="Genomic_DNA"/>
</dbReference>
<dbReference type="SUPFAM" id="SSF53335">
    <property type="entry name" value="S-adenosyl-L-methionine-dependent methyltransferases"/>
    <property type="match status" value="1"/>
</dbReference>
<dbReference type="Gene3D" id="3.40.50.150">
    <property type="entry name" value="Vaccinia Virus protein VP39"/>
    <property type="match status" value="1"/>
</dbReference>
<dbReference type="Proteomes" id="UP000282321">
    <property type="component" value="Unassembled WGS sequence"/>
</dbReference>
<protein>
    <recommendedName>
        <fullName evidence="1">Methyltransferase type 11 domain-containing protein</fullName>
    </recommendedName>
</protein>
<dbReference type="GO" id="GO:0008757">
    <property type="term" value="F:S-adenosylmethionine-dependent methyltransferase activity"/>
    <property type="evidence" value="ECO:0007669"/>
    <property type="project" value="InterPro"/>
</dbReference>
<comment type="caution">
    <text evidence="2">The sequence shown here is derived from an EMBL/GenBank/DDBJ whole genome shotgun (WGS) entry which is preliminary data.</text>
</comment>
<dbReference type="InterPro" id="IPR029063">
    <property type="entry name" value="SAM-dependent_MTases_sf"/>
</dbReference>
<feature type="domain" description="Methyltransferase type 11" evidence="1">
    <location>
        <begin position="53"/>
        <end position="146"/>
    </location>
</feature>
<dbReference type="InterPro" id="IPR013216">
    <property type="entry name" value="Methyltransf_11"/>
</dbReference>
<evidence type="ECO:0000313" key="2">
    <source>
        <dbReference type="EMBL" id="RKX65976.1"/>
    </source>
</evidence>
<accession>A0A660S7B5</accession>
<reference evidence="2 3" key="1">
    <citation type="submission" date="2018-06" db="EMBL/GenBank/DDBJ databases">
        <title>Extensive metabolic versatility and redundancy in microbially diverse, dynamic hydrothermal sediments.</title>
        <authorList>
            <person name="Dombrowski N."/>
            <person name="Teske A."/>
            <person name="Baker B.J."/>
        </authorList>
    </citation>
    <scope>NUCLEOTIDE SEQUENCE [LARGE SCALE GENOMIC DNA]</scope>
    <source>
        <strain evidence="2">B35_G9</strain>
    </source>
</reference>
<dbReference type="PANTHER" id="PTHR43861">
    <property type="entry name" value="TRANS-ACONITATE 2-METHYLTRANSFERASE-RELATED"/>
    <property type="match status" value="1"/>
</dbReference>
<evidence type="ECO:0000259" key="1">
    <source>
        <dbReference type="Pfam" id="PF08241"/>
    </source>
</evidence>
<dbReference type="AlphaFoldDB" id="A0A660S7B5"/>
<evidence type="ECO:0000313" key="3">
    <source>
        <dbReference type="Proteomes" id="UP000282321"/>
    </source>
</evidence>
<gene>
    <name evidence="2" type="ORF">DRP44_05085</name>
</gene>
<organism evidence="2 3">
    <name type="scientific">candidate division TA06 bacterium</name>
    <dbReference type="NCBI Taxonomy" id="2250710"/>
    <lineage>
        <taxon>Bacteria</taxon>
        <taxon>Bacteria division TA06</taxon>
    </lineage>
</organism>
<dbReference type="PANTHER" id="PTHR43861:SF6">
    <property type="entry name" value="METHYLTRANSFERASE TYPE 11"/>
    <property type="match status" value="1"/>
</dbReference>
<proteinExistence type="predicted"/>
<name>A0A660S7B5_UNCT6</name>
<dbReference type="CDD" id="cd02440">
    <property type="entry name" value="AdoMet_MTases"/>
    <property type="match status" value="1"/>
</dbReference>
<sequence>MIYFSMDIEKYYLHDNLNYNYFESLSPSQFEEERRRNQLILKFAKLTRDKTIIDIGTGPGWLPRLASKYTKNVYSVDLSDRQLKLAEKYIGKANFTFRKGSFYKIPTRDSSFDVVVASEVLEHLETPKKALKEAHRILKDDGTLIITVPYKEKIKYVTCMHCYKLTSVNGHLHSFDIRSLRKLLHDSGFYIVRYKLFNSKFTSLLGLNRFLHFLPLSAWLFIDKICGKHNKILIEAKII</sequence>
<dbReference type="Pfam" id="PF08241">
    <property type="entry name" value="Methyltransf_11"/>
    <property type="match status" value="1"/>
</dbReference>